<protein>
    <recommendedName>
        <fullName evidence="1">UPF0367 protein Cyan7822_5533</fullName>
    </recommendedName>
</protein>
<dbReference type="KEGG" id="cyj:Cyan7822_5533"/>
<dbReference type="EMBL" id="CP002198">
    <property type="protein sequence ID" value="ADN17406.1"/>
    <property type="molecule type" value="Genomic_DNA"/>
</dbReference>
<dbReference type="InterPro" id="IPR020885">
    <property type="entry name" value="UPF0367"/>
</dbReference>
<dbReference type="Pfam" id="PF26132">
    <property type="entry name" value="UPF0367"/>
    <property type="match status" value="1"/>
</dbReference>
<evidence type="ECO:0000313" key="3">
    <source>
        <dbReference type="Proteomes" id="UP000008206"/>
    </source>
</evidence>
<dbReference type="HOGENOM" id="CLU_180777_0_0_3"/>
<comment type="similarity">
    <text evidence="1">Belongs to the UPF0367 family.</text>
</comment>
<dbReference type="RefSeq" id="WP_013325443.1">
    <property type="nucleotide sequence ID" value="NC_014501.1"/>
</dbReference>
<evidence type="ECO:0000256" key="1">
    <source>
        <dbReference type="HAMAP-Rule" id="MF_01360"/>
    </source>
</evidence>
<name>E0UAA1_GLOV7</name>
<dbReference type="AlphaFoldDB" id="E0UAA1"/>
<dbReference type="HAMAP" id="MF_01360">
    <property type="entry name" value="UPF0367"/>
    <property type="match status" value="1"/>
</dbReference>
<proteinExistence type="inferred from homology"/>
<organism evidence="2 3">
    <name type="scientific">Gloeothece verrucosa (strain PCC 7822)</name>
    <name type="common">Cyanothece sp. (strain PCC 7822)</name>
    <dbReference type="NCBI Taxonomy" id="497965"/>
    <lineage>
        <taxon>Bacteria</taxon>
        <taxon>Bacillati</taxon>
        <taxon>Cyanobacteriota</taxon>
        <taxon>Cyanophyceae</taxon>
        <taxon>Oscillatoriophycideae</taxon>
        <taxon>Chroococcales</taxon>
        <taxon>Aphanothecaceae</taxon>
        <taxon>Gloeothece</taxon>
        <taxon>Gloeothece verrucosa</taxon>
    </lineage>
</organism>
<dbReference type="eggNOG" id="ENOG5032YB3">
    <property type="taxonomic scope" value="Bacteria"/>
</dbReference>
<keyword evidence="3" id="KW-1185">Reference proteome</keyword>
<dbReference type="Proteomes" id="UP000008206">
    <property type="component" value="Chromosome"/>
</dbReference>
<sequence length="89" mass="9578">MYTIDIILKMSPIPVSVQRKDEESAQALYQSITEAMQEANPKLLELTCDKQPDKKVAIFSNQISAVVVSQKTGAAAAGRAPGFLAIGEL</sequence>
<accession>E0UAA1</accession>
<reference evidence="3" key="1">
    <citation type="journal article" date="2011" name="MBio">
        <title>Novel metabolic attributes of the genus Cyanothece, comprising a group of unicellular nitrogen-fixing Cyanobacteria.</title>
        <authorList>
            <person name="Bandyopadhyay A."/>
            <person name="Elvitigala T."/>
            <person name="Welsh E."/>
            <person name="Stockel J."/>
            <person name="Liberton M."/>
            <person name="Min H."/>
            <person name="Sherman L.A."/>
            <person name="Pakrasi H.B."/>
        </authorList>
    </citation>
    <scope>NUCLEOTIDE SEQUENCE [LARGE SCALE GENOMIC DNA]</scope>
    <source>
        <strain evidence="3">PCC 7822</strain>
    </source>
</reference>
<dbReference type="STRING" id="497965.Cyan7822_5533"/>
<evidence type="ECO:0000313" key="2">
    <source>
        <dbReference type="EMBL" id="ADN17406.1"/>
    </source>
</evidence>
<dbReference type="OrthoDB" id="516864at2"/>
<dbReference type="NCBIfam" id="NF010236">
    <property type="entry name" value="PRK13683.1"/>
    <property type="match status" value="1"/>
</dbReference>
<gene>
    <name evidence="2" type="ordered locus">Cyan7822_5533</name>
</gene>